<dbReference type="PANTHER" id="PTHR10424:SF81">
    <property type="entry name" value="ERVV2 PROTEIN"/>
    <property type="match status" value="1"/>
</dbReference>
<dbReference type="Pfam" id="PF00429">
    <property type="entry name" value="TLV_coat"/>
    <property type="match status" value="1"/>
</dbReference>
<sequence>MGCAQGHVRLLVTECTASSRKILGSNPGDEVSITRREMLPSAPDGIKTPMTTIRFPKAKTLQILTLLISIGVVQTSPMPHEPHNLTWVITNTATGTVINSTSHLAPIGTWFPDLVFDLCALADGTWDPLGLVWGCQHPAQHSELRRTPFYVCPGEGRSPQQTATCGGPESYFCAYWGCESTGSISWTPPIKDDLIKVQRSPGSESQGWGYGLQPKLDANDLGGPCSSNCNPITVQFTPKGKESVGWEKGKTWGLRLYVSGYDYGVMFTIQLSARQGMPLGPNPALPPVGLTVTQSQITVPISQELRPRSGPWDLLKATYLVLNNSKPELTSKCWLCLDAQPPYYEGIAVPGNYTTSTDNKDCRWQYPGKGRLTLELIQGKGLCFGTIPHTHRHLCNSIQEAPDRDAYIIPPINTWWACTTGLTSCIHTQALNLTNGFCVLVQLAPRILRYSDEMGTRLSPFPAARAKRATVAEILGASAFDFQDENYKVLSSAIDADLMELGKSLSKSKTSLTSLREATLRNQREQDFQSLQQDGLCKPLEKRCCTFVDNLKHARELLAKVRKRLEDRKREMEQGQPVWITVIATLSGFLGLVILIVICKLYVVNPLMDSSRTRSPPSDTY</sequence>
<accession>A0ABJ3HKP8</accession>
<evidence type="ECO:0000256" key="2">
    <source>
        <dbReference type="ARBA" id="ARBA00004531"/>
    </source>
</evidence>
<dbReference type="MGI" id="MGI:1306799">
    <property type="gene designation" value="D17H6S56E-5"/>
</dbReference>
<evidence type="ECO:0000256" key="4">
    <source>
        <dbReference type="ARBA" id="ARBA00022511"/>
    </source>
</evidence>
<comment type="subcellular location">
    <subcellularLocation>
        <location evidence="1">Host cell membrane</location>
        <topology evidence="1">Single-pass type I membrane protein</topology>
    </subcellularLocation>
    <subcellularLocation>
        <location evidence="2">Host endomembrane system</location>
        <topology evidence="2">Peripheral membrane protein</topology>
    </subcellularLocation>
    <subcellularLocation>
        <location evidence="3">Virion membrane</location>
        <topology evidence="3">Single-pass type I membrane protein</topology>
    </subcellularLocation>
</comment>
<organism evidence="16 17">
    <name type="scientific">Mus musculus</name>
    <name type="common">Mouse</name>
    <dbReference type="NCBI Taxonomy" id="10090"/>
    <lineage>
        <taxon>Eukaryota</taxon>
        <taxon>Metazoa</taxon>
        <taxon>Chordata</taxon>
        <taxon>Craniata</taxon>
        <taxon>Vertebrata</taxon>
        <taxon>Euteleostomi</taxon>
        <taxon>Mammalia</taxon>
        <taxon>Eutheria</taxon>
        <taxon>Euarchontoglires</taxon>
        <taxon>Glires</taxon>
        <taxon>Rodentia</taxon>
        <taxon>Myomorpha</taxon>
        <taxon>Muroidea</taxon>
        <taxon>Muridae</taxon>
        <taxon>Murinae</taxon>
        <taxon>Mus</taxon>
        <taxon>Mus</taxon>
    </lineage>
</organism>
<dbReference type="InterPro" id="IPR018154">
    <property type="entry name" value="TLV/ENV_coat_polyprotein"/>
</dbReference>
<evidence type="ECO:0000256" key="8">
    <source>
        <dbReference type="ARBA" id="ARBA00022989"/>
    </source>
</evidence>
<evidence type="ECO:0000256" key="5">
    <source>
        <dbReference type="ARBA" id="ARBA00022581"/>
    </source>
</evidence>
<evidence type="ECO:0000256" key="10">
    <source>
        <dbReference type="ARBA" id="ARBA00023139"/>
    </source>
</evidence>
<dbReference type="PANTHER" id="PTHR10424">
    <property type="entry name" value="VIRAL ENVELOPE PROTEIN"/>
    <property type="match status" value="1"/>
</dbReference>
<evidence type="ECO:0000256" key="7">
    <source>
        <dbReference type="ARBA" id="ARBA00022870"/>
    </source>
</evidence>
<evidence type="ECO:0000256" key="3">
    <source>
        <dbReference type="ARBA" id="ARBA00004563"/>
    </source>
</evidence>
<reference evidence="16" key="4">
    <citation type="submission" date="2025-09" db="UniProtKB">
        <authorList>
            <consortium name="Ensembl"/>
        </authorList>
    </citation>
    <scope>IDENTIFICATION</scope>
    <source>
        <strain evidence="16">C57BL/6J</strain>
    </source>
</reference>
<keyword evidence="9 15" id="KW-0472">Membrane</keyword>
<keyword evidence="14" id="KW-0175">Coiled coil</keyword>
<evidence type="ECO:0000256" key="1">
    <source>
        <dbReference type="ARBA" id="ARBA00004402"/>
    </source>
</evidence>
<proteinExistence type="evidence at protein level"/>
<keyword evidence="6 15" id="KW-0812">Transmembrane</keyword>
<evidence type="ECO:0007829" key="18">
    <source>
        <dbReference type="PeptideAtlas" id="A0ABJ3HKP8"/>
    </source>
</evidence>
<reference evidence="16 17" key="1">
    <citation type="journal article" date="2009" name="PLoS Biol.">
        <title>Lineage-specific biology revealed by a finished genome assembly of the mouse.</title>
        <authorList>
            <consortium name="Mouse Genome Sequencing Consortium"/>
            <person name="Church D.M."/>
            <person name="Goodstadt L."/>
            <person name="Hillier L.W."/>
            <person name="Zody M.C."/>
            <person name="Goldstein S."/>
            <person name="She X."/>
            <person name="Bult C.J."/>
            <person name="Agarwala R."/>
            <person name="Cherry J.L."/>
            <person name="DiCuccio M."/>
            <person name="Hlavina W."/>
            <person name="Kapustin Y."/>
            <person name="Meric P."/>
            <person name="Maglott D."/>
            <person name="Birtle Z."/>
            <person name="Marques A.C."/>
            <person name="Graves T."/>
            <person name="Zhou S."/>
            <person name="Teague B."/>
            <person name="Potamousis K."/>
            <person name="Churas C."/>
            <person name="Place M."/>
            <person name="Herschleb J."/>
            <person name="Runnheim R."/>
            <person name="Forrest D."/>
            <person name="Amos-Landgraf J."/>
            <person name="Schwartz D.C."/>
            <person name="Cheng Z."/>
            <person name="Lindblad-Toh K."/>
            <person name="Eichler E.E."/>
            <person name="Ponting C.P."/>
        </authorList>
    </citation>
    <scope>NUCLEOTIDE SEQUENCE [LARGE SCALE GENOMIC DNA]</scope>
    <source>
        <strain evidence="16 17">C57BL/6J</strain>
    </source>
</reference>
<evidence type="ECO:0000256" key="11">
    <source>
        <dbReference type="ARBA" id="ARBA00023157"/>
    </source>
</evidence>
<dbReference type="SUPFAM" id="SSF49830">
    <property type="entry name" value="ENV polyprotein, receptor-binding domain"/>
    <property type="match status" value="1"/>
</dbReference>
<keyword evidence="11" id="KW-1015">Disulfide bond</keyword>
<dbReference type="Proteomes" id="UP000000589">
    <property type="component" value="Chromosome 17"/>
</dbReference>
<protein>
    <submittedName>
        <fullName evidence="16">DNA segment, Chr 17, human D6S56E 5</fullName>
    </submittedName>
</protein>
<keyword evidence="4" id="KW-1032">Host cell membrane</keyword>
<keyword evidence="7" id="KW-1043">Host membrane</keyword>
<name>A0ABJ3HKP8_MOUSE</name>
<keyword evidence="12" id="KW-0325">Glycoprotein</keyword>
<keyword evidence="8 15" id="KW-1133">Transmembrane helix</keyword>
<dbReference type="Gene3D" id="1.10.287.210">
    <property type="match status" value="1"/>
</dbReference>
<evidence type="ECO:0000256" key="9">
    <source>
        <dbReference type="ARBA" id="ARBA00023136"/>
    </source>
</evidence>
<keyword evidence="10" id="KW-0564">Palmitate</keyword>
<keyword evidence="13" id="KW-0449">Lipoprotein</keyword>
<evidence type="ECO:0000256" key="13">
    <source>
        <dbReference type="ARBA" id="ARBA00023288"/>
    </source>
</evidence>
<gene>
    <name evidence="16" type="primary">D17H6S56E-5</name>
</gene>
<reference evidence="16 17" key="2">
    <citation type="journal article" date="2011" name="PLoS Biol.">
        <title>Modernizing reference genome assemblies.</title>
        <authorList>
            <person name="Church D.M."/>
            <person name="Schneider V.A."/>
            <person name="Graves T."/>
            <person name="Auger K."/>
            <person name="Cunningham F."/>
            <person name="Bouk N."/>
            <person name="Chen H.C."/>
            <person name="Agarwala R."/>
            <person name="McLaren W.M."/>
            <person name="Ritchie G.R."/>
            <person name="Albracht D."/>
            <person name="Kremitzki M."/>
            <person name="Rock S."/>
            <person name="Kotkiewicz H."/>
            <person name="Kremitzki C."/>
            <person name="Wollam A."/>
            <person name="Trani L."/>
            <person name="Fulton L."/>
            <person name="Fulton R."/>
            <person name="Matthews L."/>
            <person name="Whitehead S."/>
            <person name="Chow W."/>
            <person name="Torrance J."/>
            <person name="Dunn M."/>
            <person name="Harden G."/>
            <person name="Threadgold G."/>
            <person name="Wood J."/>
            <person name="Collins J."/>
            <person name="Heath P."/>
            <person name="Griffiths G."/>
            <person name="Pelan S."/>
            <person name="Grafham D."/>
            <person name="Eichler E.E."/>
            <person name="Weinstock G."/>
            <person name="Mardis E.R."/>
            <person name="Wilson R.K."/>
            <person name="Howe K."/>
            <person name="Flicek P."/>
            <person name="Hubbard T."/>
        </authorList>
    </citation>
    <scope>NUCLEOTIDE SEQUENCE [LARGE SCALE GENOMIC DNA]</scope>
    <source>
        <strain evidence="16 17">C57BL/6J</strain>
    </source>
</reference>
<evidence type="ECO:0000256" key="15">
    <source>
        <dbReference type="SAM" id="Phobius"/>
    </source>
</evidence>
<dbReference type="CDD" id="cd09851">
    <property type="entry name" value="HTLV-1-like_HR1-HR2"/>
    <property type="match status" value="1"/>
</dbReference>
<evidence type="ECO:0000256" key="14">
    <source>
        <dbReference type="SAM" id="Coils"/>
    </source>
</evidence>
<evidence type="ECO:0000256" key="12">
    <source>
        <dbReference type="ARBA" id="ARBA00023180"/>
    </source>
</evidence>
<evidence type="ECO:0000256" key="6">
    <source>
        <dbReference type="ARBA" id="ARBA00022692"/>
    </source>
</evidence>
<dbReference type="InterPro" id="IPR008981">
    <property type="entry name" value="FMuLV_rcpt-bd"/>
</dbReference>
<dbReference type="Ensembl" id="ENSMUST00000320468.2">
    <property type="protein sequence ID" value="ENSMUSP00000160203.1"/>
    <property type="gene ID" value="ENSMUSG00000120992.3"/>
</dbReference>
<feature type="coiled-coil region" evidence="14">
    <location>
        <begin position="548"/>
        <end position="575"/>
    </location>
</feature>
<keyword evidence="5" id="KW-0945">Host-virus interaction</keyword>
<dbReference type="Gene3D" id="3.90.310.10">
    <property type="entry name" value="ENV polyprotein, receptor-binding domain"/>
    <property type="match status" value="1"/>
</dbReference>
<reference evidence="16" key="3">
    <citation type="submission" date="2025-08" db="UniProtKB">
        <authorList>
            <consortium name="Ensembl"/>
        </authorList>
    </citation>
    <scope>IDENTIFICATION</scope>
    <source>
        <strain evidence="16">C57BL/6J</strain>
    </source>
</reference>
<keyword evidence="17" id="KW-1185">Reference proteome</keyword>
<evidence type="ECO:0000313" key="17">
    <source>
        <dbReference type="Proteomes" id="UP000000589"/>
    </source>
</evidence>
<evidence type="ECO:0000313" key="16">
    <source>
        <dbReference type="Ensembl" id="ENSMUSP00000160203.1"/>
    </source>
</evidence>
<keyword evidence="18" id="KW-1267">Proteomics identification</keyword>
<dbReference type="SUPFAM" id="SSF58069">
    <property type="entry name" value="Virus ectodomain"/>
    <property type="match status" value="1"/>
</dbReference>
<dbReference type="GeneTree" id="ENSGT00690000102286"/>
<feature type="transmembrane region" description="Helical" evidence="15">
    <location>
        <begin position="578"/>
        <end position="604"/>
    </location>
</feature>